<dbReference type="AlphaFoldDB" id="A0A160VEH1"/>
<name>A0A160VEH1_9ZZZZ</name>
<feature type="transmembrane region" description="Helical" evidence="1">
    <location>
        <begin position="49"/>
        <end position="69"/>
    </location>
</feature>
<dbReference type="EMBL" id="FAXC01000146">
    <property type="protein sequence ID" value="CUV08950.1"/>
    <property type="molecule type" value="Genomic_DNA"/>
</dbReference>
<accession>A0A160VEH1</accession>
<keyword evidence="1" id="KW-0472">Membrane</keyword>
<keyword evidence="1" id="KW-0812">Transmembrane</keyword>
<proteinExistence type="predicted"/>
<reference evidence="2" key="1">
    <citation type="submission" date="2015-10" db="EMBL/GenBank/DDBJ databases">
        <authorList>
            <person name="Gilbert D.G."/>
        </authorList>
    </citation>
    <scope>NUCLEOTIDE SEQUENCE</scope>
</reference>
<feature type="transmembrane region" description="Helical" evidence="1">
    <location>
        <begin position="127"/>
        <end position="150"/>
    </location>
</feature>
<feature type="transmembrane region" description="Helical" evidence="1">
    <location>
        <begin position="205"/>
        <end position="227"/>
    </location>
</feature>
<keyword evidence="1" id="KW-1133">Transmembrane helix</keyword>
<protein>
    <submittedName>
        <fullName evidence="2">Alternate gene name: ipa-11d</fullName>
    </submittedName>
</protein>
<dbReference type="Pfam" id="PF14808">
    <property type="entry name" value="TMEM164"/>
    <property type="match status" value="1"/>
</dbReference>
<sequence length="233" mass="27146">MITDVINVVLALPSQHLIFGIISTVLCIAAAWVYSHGSNKLKTIILETISWLAVFNEIVFQLNMIYYGIWSYRTSMPLEMCYLSALLVPVYTRFQHYRSLQNWFFFAGFGGSFFALINTNLSEMAQIYMSIHYFFAHGLVIFVMLALMIDGYRPRWVDYFNAIKWTTVLVLSIIIINLSLGSNYMFTFEKPPGVNFTLLMPEWPYYFMIILFIGLMFYTLLMLLSLVPQRNED</sequence>
<feature type="transmembrane region" description="Helical" evidence="1">
    <location>
        <begin position="162"/>
        <end position="185"/>
    </location>
</feature>
<evidence type="ECO:0000313" key="2">
    <source>
        <dbReference type="EMBL" id="CUV08950.1"/>
    </source>
</evidence>
<organism evidence="2">
    <name type="scientific">hydrothermal vent metagenome</name>
    <dbReference type="NCBI Taxonomy" id="652676"/>
    <lineage>
        <taxon>unclassified sequences</taxon>
        <taxon>metagenomes</taxon>
        <taxon>ecological metagenomes</taxon>
    </lineage>
</organism>
<evidence type="ECO:0000256" key="1">
    <source>
        <dbReference type="SAM" id="Phobius"/>
    </source>
</evidence>
<feature type="transmembrane region" description="Helical" evidence="1">
    <location>
        <begin position="103"/>
        <end position="121"/>
    </location>
</feature>
<gene>
    <name evidence="2" type="ORF">MGWOODY_Mmi1891</name>
</gene>
<feature type="transmembrane region" description="Helical" evidence="1">
    <location>
        <begin position="17"/>
        <end position="37"/>
    </location>
</feature>
<dbReference type="NCBIfam" id="TIGR02206">
    <property type="entry name" value="intg_mem_TP0381"/>
    <property type="match status" value="1"/>
</dbReference>
<dbReference type="InterPro" id="IPR011737">
    <property type="entry name" value="CHP02206_TP0381"/>
</dbReference>